<dbReference type="PANTHER" id="PTHR11010">
    <property type="entry name" value="PROTEASE S28 PRO-X CARBOXYPEPTIDASE-RELATED"/>
    <property type="match status" value="1"/>
</dbReference>
<feature type="non-terminal residue" evidence="7">
    <location>
        <position position="1"/>
    </location>
</feature>
<keyword evidence="3" id="KW-0732">Signal</keyword>
<comment type="similarity">
    <text evidence="1">Belongs to the peptidase S28 family.</text>
</comment>
<name>A0A1G4BKM3_9PEZI</name>
<evidence type="ECO:0000256" key="6">
    <source>
        <dbReference type="SAM" id="MobiDB-lite"/>
    </source>
</evidence>
<proteinExistence type="inferred from homology"/>
<keyword evidence="5" id="KW-0325">Glycoprotein</keyword>
<evidence type="ECO:0000256" key="4">
    <source>
        <dbReference type="ARBA" id="ARBA00022801"/>
    </source>
</evidence>
<dbReference type="FunFam" id="3.40.50.1820:FF:000251">
    <property type="entry name" value="Extracelular serine carboxypeptidase, putative"/>
    <property type="match status" value="1"/>
</dbReference>
<dbReference type="SUPFAM" id="SSF53474">
    <property type="entry name" value="alpha/beta-Hydrolases"/>
    <property type="match status" value="1"/>
</dbReference>
<evidence type="ECO:0000313" key="8">
    <source>
        <dbReference type="Proteomes" id="UP000176998"/>
    </source>
</evidence>
<evidence type="ECO:0000256" key="1">
    <source>
        <dbReference type="ARBA" id="ARBA00011079"/>
    </source>
</evidence>
<reference evidence="7 8" key="1">
    <citation type="submission" date="2016-09" db="EMBL/GenBank/DDBJ databases">
        <authorList>
            <person name="Capua I."/>
            <person name="De Benedictis P."/>
            <person name="Joannis T."/>
            <person name="Lombin L.H."/>
            <person name="Cattoli G."/>
        </authorList>
    </citation>
    <scope>NUCLEOTIDE SEQUENCE [LARGE SCALE GENOMIC DNA]</scope>
    <source>
        <strain evidence="7 8">IMI 309357</strain>
    </source>
</reference>
<dbReference type="GO" id="GO:0070008">
    <property type="term" value="F:serine-type exopeptidase activity"/>
    <property type="evidence" value="ECO:0007669"/>
    <property type="project" value="InterPro"/>
</dbReference>
<feature type="compositionally biased region" description="Polar residues" evidence="6">
    <location>
        <begin position="1"/>
        <end position="14"/>
    </location>
</feature>
<organism evidence="7 8">
    <name type="scientific">Colletotrichum orchidophilum</name>
    <dbReference type="NCBI Taxonomy" id="1209926"/>
    <lineage>
        <taxon>Eukaryota</taxon>
        <taxon>Fungi</taxon>
        <taxon>Dikarya</taxon>
        <taxon>Ascomycota</taxon>
        <taxon>Pezizomycotina</taxon>
        <taxon>Sordariomycetes</taxon>
        <taxon>Hypocreomycetidae</taxon>
        <taxon>Glomerellales</taxon>
        <taxon>Glomerellaceae</taxon>
        <taxon>Colletotrichum</taxon>
    </lineage>
</organism>
<dbReference type="Proteomes" id="UP000176998">
    <property type="component" value="Unassembled WGS sequence"/>
</dbReference>
<dbReference type="InterPro" id="IPR029058">
    <property type="entry name" value="AB_hydrolase_fold"/>
</dbReference>
<dbReference type="GO" id="GO:0006508">
    <property type="term" value="P:proteolysis"/>
    <property type="evidence" value="ECO:0007669"/>
    <property type="project" value="UniProtKB-KW"/>
</dbReference>
<evidence type="ECO:0000256" key="2">
    <source>
        <dbReference type="ARBA" id="ARBA00022670"/>
    </source>
</evidence>
<sequence>TNHAGFHNFSHNNTRPPPTAGRTSLVSPSHSGDMANWKFGACFVLAAARAVVGLGPQHLAGHQAWNALQSAARSQVEIASVFAEHYPEYNLSVPVDHFHNDSRYEPHSDEYFNLRYWFDAKHYRKGGPVIILAAGETDAKERLPFLDHGILSILAKATGGVGVVLEHRYYGKSFPAPDLSTENLRFLSTDQALADTVYFAKHISFPGHEDLNLTAPGTPYLAYGGSYAGAFAAFLRKLYPDVFWGGISSSGVTAAIIDYWEYYEGARLFSPGDCAETTQKLTQVVDNILLGKTESHKKQLKDLFGLGPLEDDDFASTLSYGISGLQSTNWDPAQDTTAFGTYCATISSDSVLFGSARHLKSSVEELLSASGSDKKLTNRMLNYAGYVKDYVKKGCRSGDLVKCFSSRNNEEHQNISLRQGPGRAWIYQVCTEWGYFQTGSGVPEDQLPLVSRLIDVEYSSIYCREAFNITEPPNVEAINKHGGFDFSYPRVAIVDGEADPWRAATPHKIGLDRKSTTSEPYLLIDLGVHHWDENGLKPEDVTPDFPPASIKNVQAQEVEFVKAWMKEWEEAQSHDSAKGGMFFASHQSFNVLMRTKEPIEEL</sequence>
<evidence type="ECO:0000256" key="3">
    <source>
        <dbReference type="ARBA" id="ARBA00022729"/>
    </source>
</evidence>
<feature type="region of interest" description="Disordered" evidence="6">
    <location>
        <begin position="1"/>
        <end position="27"/>
    </location>
</feature>
<dbReference type="EMBL" id="MJBS01000016">
    <property type="protein sequence ID" value="OHF01856.1"/>
    <property type="molecule type" value="Genomic_DNA"/>
</dbReference>
<comment type="caution">
    <text evidence="7">The sequence shown here is derived from an EMBL/GenBank/DDBJ whole genome shotgun (WGS) entry which is preliminary data.</text>
</comment>
<keyword evidence="4" id="KW-0378">Hydrolase</keyword>
<dbReference type="AlphaFoldDB" id="A0A1G4BKM3"/>
<evidence type="ECO:0000313" key="7">
    <source>
        <dbReference type="EMBL" id="OHF01856.1"/>
    </source>
</evidence>
<dbReference type="PANTHER" id="PTHR11010:SF117">
    <property type="entry name" value="SERINE PROTEASE 16"/>
    <property type="match status" value="1"/>
</dbReference>
<keyword evidence="2" id="KW-0645">Protease</keyword>
<dbReference type="Pfam" id="PF05577">
    <property type="entry name" value="Peptidase_S28"/>
    <property type="match status" value="1"/>
</dbReference>
<evidence type="ECO:0000256" key="5">
    <source>
        <dbReference type="ARBA" id="ARBA00023180"/>
    </source>
</evidence>
<dbReference type="Gene3D" id="3.40.50.1820">
    <property type="entry name" value="alpha/beta hydrolase"/>
    <property type="match status" value="2"/>
</dbReference>
<dbReference type="GO" id="GO:0008239">
    <property type="term" value="F:dipeptidyl-peptidase activity"/>
    <property type="evidence" value="ECO:0007669"/>
    <property type="project" value="TreeGrafter"/>
</dbReference>
<accession>A0A1G4BKM3</accession>
<protein>
    <submittedName>
        <fullName evidence="7">Serine carboxypeptidase S28</fullName>
    </submittedName>
</protein>
<gene>
    <name evidence="7" type="ORF">CORC01_02734</name>
</gene>
<keyword evidence="7" id="KW-0121">Carboxypeptidase</keyword>
<dbReference type="GO" id="GO:0004180">
    <property type="term" value="F:carboxypeptidase activity"/>
    <property type="evidence" value="ECO:0007669"/>
    <property type="project" value="UniProtKB-KW"/>
</dbReference>
<dbReference type="OrthoDB" id="1735038at2759"/>
<dbReference type="RefSeq" id="XP_022478998.1">
    <property type="nucleotide sequence ID" value="XM_022614384.1"/>
</dbReference>
<keyword evidence="8" id="KW-1185">Reference proteome</keyword>
<dbReference type="InterPro" id="IPR008758">
    <property type="entry name" value="Peptidase_S28"/>
</dbReference>
<dbReference type="GeneID" id="34555894"/>